<dbReference type="KEGG" id="smo:SELMODRAFT_448879"/>
<dbReference type="GO" id="GO:0016787">
    <property type="term" value="F:hydrolase activity"/>
    <property type="evidence" value="ECO:0007669"/>
    <property type="project" value="UniProtKB-KW"/>
</dbReference>
<dbReference type="eggNOG" id="KOG0330">
    <property type="taxonomic scope" value="Eukaryota"/>
</dbReference>
<dbReference type="Pfam" id="PF00271">
    <property type="entry name" value="Helicase_C"/>
    <property type="match status" value="1"/>
</dbReference>
<evidence type="ECO:0000256" key="5">
    <source>
        <dbReference type="ARBA" id="ARBA00022840"/>
    </source>
</evidence>
<evidence type="ECO:0000256" key="7">
    <source>
        <dbReference type="ARBA" id="ARBA00023242"/>
    </source>
</evidence>
<keyword evidence="6" id="KW-0694">RNA-binding</keyword>
<evidence type="ECO:0000256" key="2">
    <source>
        <dbReference type="ARBA" id="ARBA00022741"/>
    </source>
</evidence>
<dbReference type="InterPro" id="IPR044765">
    <property type="entry name" value="DDX47/Rrp3_DEADc"/>
</dbReference>
<evidence type="ECO:0000313" key="15">
    <source>
        <dbReference type="EMBL" id="EFJ06232.1"/>
    </source>
</evidence>
<dbReference type="eggNOG" id="KOG3466">
    <property type="taxonomic scope" value="Eukaryota"/>
</dbReference>
<dbReference type="Pfam" id="PF00270">
    <property type="entry name" value="DEAD"/>
    <property type="match status" value="1"/>
</dbReference>
<dbReference type="InterPro" id="IPR011545">
    <property type="entry name" value="DEAD/DEAH_box_helicase_dom"/>
</dbReference>
<dbReference type="InterPro" id="IPR001650">
    <property type="entry name" value="Helicase_C-like"/>
</dbReference>
<dbReference type="SUPFAM" id="SSF52540">
    <property type="entry name" value="P-loop containing nucleoside triphosphate hydrolases"/>
    <property type="match status" value="2"/>
</dbReference>
<dbReference type="InterPro" id="IPR050079">
    <property type="entry name" value="DEAD_box_RNA_helicase"/>
</dbReference>
<comment type="subcellular location">
    <subcellularLocation>
        <location evidence="1">Nucleus</location>
    </subcellularLocation>
</comment>
<evidence type="ECO:0000256" key="6">
    <source>
        <dbReference type="ARBA" id="ARBA00022884"/>
    </source>
</evidence>
<dbReference type="GO" id="GO:0005634">
    <property type="term" value="C:nucleus"/>
    <property type="evidence" value="ECO:0007669"/>
    <property type="project" value="UniProtKB-SubCell"/>
</dbReference>
<dbReference type="SMART" id="SM00490">
    <property type="entry name" value="HELICc"/>
    <property type="match status" value="1"/>
</dbReference>
<evidence type="ECO:0000256" key="9">
    <source>
        <dbReference type="PROSITE-ProRule" id="PRU00552"/>
    </source>
</evidence>
<keyword evidence="4 10" id="KW-0347">Helicase</keyword>
<accession>D8TAY1</accession>
<dbReference type="SMART" id="SM00487">
    <property type="entry name" value="DEXDc"/>
    <property type="match status" value="1"/>
</dbReference>
<evidence type="ECO:0000256" key="10">
    <source>
        <dbReference type="RuleBase" id="RU000492"/>
    </source>
</evidence>
<keyword evidence="5 10" id="KW-0067">ATP-binding</keyword>
<dbReference type="Pfam" id="PF05347">
    <property type="entry name" value="Complex1_LYR"/>
    <property type="match status" value="1"/>
</dbReference>
<keyword evidence="16" id="KW-1185">Reference proteome</keyword>
<keyword evidence="3 10" id="KW-0378">Hydrolase</keyword>
<evidence type="ECO:0000259" key="12">
    <source>
        <dbReference type="PROSITE" id="PS51192"/>
    </source>
</evidence>
<dbReference type="InterPro" id="IPR014014">
    <property type="entry name" value="RNA_helicase_DEAD_Q_motif"/>
</dbReference>
<name>D8TAY1_SELML</name>
<dbReference type="InParanoid" id="D8TAY1"/>
<dbReference type="Gramene" id="EFJ06232">
    <property type="protein sequence ID" value="EFJ06232"/>
    <property type="gene ID" value="SELMODRAFT_448879"/>
</dbReference>
<dbReference type="InterPro" id="IPR000629">
    <property type="entry name" value="RNA-helicase_DEAD-box_CS"/>
</dbReference>
<dbReference type="PROSITE" id="PS51194">
    <property type="entry name" value="HELICASE_CTER"/>
    <property type="match status" value="1"/>
</dbReference>
<evidence type="ECO:0000259" key="13">
    <source>
        <dbReference type="PROSITE" id="PS51194"/>
    </source>
</evidence>
<feature type="domain" description="Helicase C-terminal" evidence="13">
    <location>
        <begin position="387"/>
        <end position="536"/>
    </location>
</feature>
<dbReference type="EMBL" id="GL377705">
    <property type="protein sequence ID" value="EFJ06232.1"/>
    <property type="molecule type" value="Genomic_DNA"/>
</dbReference>
<dbReference type="FunCoup" id="D8TAY1">
    <property type="interactions" value="4534"/>
</dbReference>
<dbReference type="HOGENOM" id="CLU_378307_0_0_1"/>
<dbReference type="InterPro" id="IPR045292">
    <property type="entry name" value="Complex1_LYR_NDUFB9_LYRM3"/>
</dbReference>
<evidence type="ECO:0000313" key="16">
    <source>
        <dbReference type="Proteomes" id="UP000001514"/>
    </source>
</evidence>
<dbReference type="PROSITE" id="PS51192">
    <property type="entry name" value="HELICASE_ATP_BIND_1"/>
    <property type="match status" value="1"/>
</dbReference>
<feature type="domain" description="Helicase ATP-binding" evidence="12">
    <location>
        <begin position="205"/>
        <end position="376"/>
    </location>
</feature>
<evidence type="ECO:0000259" key="14">
    <source>
        <dbReference type="PROSITE" id="PS51195"/>
    </source>
</evidence>
<evidence type="ECO:0000256" key="11">
    <source>
        <dbReference type="SAM" id="MobiDB-lite"/>
    </source>
</evidence>
<dbReference type="GO" id="GO:0003723">
    <property type="term" value="F:RNA binding"/>
    <property type="evidence" value="ECO:0007669"/>
    <property type="project" value="UniProtKB-KW"/>
</dbReference>
<feature type="domain" description="DEAD-box RNA helicase Q" evidence="14">
    <location>
        <begin position="174"/>
        <end position="202"/>
    </location>
</feature>
<dbReference type="PANTHER" id="PTHR47959">
    <property type="entry name" value="ATP-DEPENDENT RNA HELICASE RHLE-RELATED"/>
    <property type="match status" value="1"/>
</dbReference>
<comment type="similarity">
    <text evidence="8">Belongs to the DEAD box helicase family. DDX47/RRP3 subfamily.</text>
</comment>
<feature type="region of interest" description="Disordered" evidence="11">
    <location>
        <begin position="553"/>
        <end position="572"/>
    </location>
</feature>
<dbReference type="InterPro" id="IPR008011">
    <property type="entry name" value="Complex1_LYR_dom"/>
</dbReference>
<dbReference type="InterPro" id="IPR014001">
    <property type="entry name" value="Helicase_ATP-bd"/>
</dbReference>
<evidence type="ECO:0000256" key="8">
    <source>
        <dbReference type="ARBA" id="ARBA00024350"/>
    </source>
</evidence>
<proteinExistence type="inferred from homology"/>
<evidence type="ECO:0000256" key="1">
    <source>
        <dbReference type="ARBA" id="ARBA00004123"/>
    </source>
</evidence>
<organism evidence="16">
    <name type="scientific">Selaginella moellendorffii</name>
    <name type="common">Spikemoss</name>
    <dbReference type="NCBI Taxonomy" id="88036"/>
    <lineage>
        <taxon>Eukaryota</taxon>
        <taxon>Viridiplantae</taxon>
        <taxon>Streptophyta</taxon>
        <taxon>Embryophyta</taxon>
        <taxon>Tracheophyta</taxon>
        <taxon>Lycopodiopsida</taxon>
        <taxon>Selaginellales</taxon>
        <taxon>Selaginellaceae</taxon>
        <taxon>Selaginella</taxon>
    </lineage>
</organism>
<evidence type="ECO:0000256" key="4">
    <source>
        <dbReference type="ARBA" id="ARBA00022806"/>
    </source>
</evidence>
<dbReference type="PROSITE" id="PS00039">
    <property type="entry name" value="DEAD_ATP_HELICASE"/>
    <property type="match status" value="1"/>
</dbReference>
<keyword evidence="2 10" id="KW-0547">Nucleotide-binding</keyword>
<dbReference type="Proteomes" id="UP000001514">
    <property type="component" value="Unassembled WGS sequence"/>
</dbReference>
<evidence type="ECO:0000256" key="3">
    <source>
        <dbReference type="ARBA" id="ARBA00022801"/>
    </source>
</evidence>
<protein>
    <recommendedName>
        <fullName evidence="17">NADH dehydrogenase [ubiquinone] 1 beta subcomplex subunit 9</fullName>
    </recommendedName>
</protein>
<dbReference type="PANTHER" id="PTHR47959:SF24">
    <property type="entry name" value="ATP-DEPENDENT RNA HELICASE"/>
    <property type="match status" value="1"/>
</dbReference>
<dbReference type="GO" id="GO:0005524">
    <property type="term" value="F:ATP binding"/>
    <property type="evidence" value="ECO:0007669"/>
    <property type="project" value="UniProtKB-KW"/>
</dbReference>
<dbReference type="GO" id="GO:0003724">
    <property type="term" value="F:RNA helicase activity"/>
    <property type="evidence" value="ECO:0007669"/>
    <property type="project" value="InterPro"/>
</dbReference>
<dbReference type="Gene3D" id="3.40.50.300">
    <property type="entry name" value="P-loop containing nucleotide triphosphate hydrolases"/>
    <property type="match status" value="2"/>
</dbReference>
<feature type="short sequence motif" description="Q motif" evidence="9">
    <location>
        <begin position="174"/>
        <end position="202"/>
    </location>
</feature>
<dbReference type="STRING" id="88036.D8TAY1"/>
<dbReference type="CDD" id="cd18787">
    <property type="entry name" value="SF2_C_DEAD"/>
    <property type="match status" value="1"/>
</dbReference>
<dbReference type="InterPro" id="IPR027417">
    <property type="entry name" value="P-loop_NTPase"/>
</dbReference>
<sequence length="733" mass="79968">MSASLTIAGLASLAARRDAQRRRVCRLYRKALHHTLDWVIFREPFYKEASKLRARFDVNKDVVDVDAIERLIVKGEAEFKKFQHPEPYAVPWSPEGVTYARNPPLPAEIGGGKTGALTRGPFLRISLVFSPPERAVWIAAPVKGCAWLVRRSDLDQHKVGMPIVALGTAAAAVPSFGELGVREELVDACTKLGWKAPTPIQVEALPLALQGRDLIGLAQTGSGKTAAFALPILQALFQQCHPFFACVLSPTRELAIQISEQFEALGSQIGVRSVAIVGGVSMVDQAVALGKNPHIVVATPGRLLDHLTNTKGFSLRNVKYLVLDEADKILHNDFEKEVDEILKVVPRERKTFLFSATMTNKVAKLQRACLRNPTKVEVSSKYTTALTLKQEYVFVPAKHKDCYFVFLLNEMAGSTAMVFTRTCDSTRRLALILRSLGFGAIPISGQMSQSKRSGALLKFKAGDRNLLICTDVASRGLDIPSVDVDYIHRVGRTARAGRSGRAISIVTQYDVDLYKRIEDLIGMTLPEFPAKADEVLLLEERVSEAQRLAAMHIREKDASKKSKKRRNGDDDEADDVLALGRQGGHKPLAAQVDLSGLLTEGAGEAQAVDAAVTERRLWEVEHGSQLAPVPARVCASAQARLEEEPEQTGSHARSLAPVENLHVPSQRHTGAQTAQDTSGDVRQAIAQTRLPPLLVAAAGHKPRLRVSLIGSRIGLVATGSHRRSPNSINPSLN</sequence>
<dbReference type="PROSITE" id="PS51195">
    <property type="entry name" value="Q_MOTIF"/>
    <property type="match status" value="1"/>
</dbReference>
<dbReference type="AlphaFoldDB" id="D8TAY1"/>
<keyword evidence="7" id="KW-0539">Nucleus</keyword>
<dbReference type="CDD" id="cd20263">
    <property type="entry name" value="Complex1_LYR_NDUFB9_LYRM3"/>
    <property type="match status" value="1"/>
</dbReference>
<reference evidence="15 16" key="1">
    <citation type="journal article" date="2011" name="Science">
        <title>The Selaginella genome identifies genetic changes associated with the evolution of vascular plants.</title>
        <authorList>
            <person name="Banks J.A."/>
            <person name="Nishiyama T."/>
            <person name="Hasebe M."/>
            <person name="Bowman J.L."/>
            <person name="Gribskov M."/>
            <person name="dePamphilis C."/>
            <person name="Albert V.A."/>
            <person name="Aono N."/>
            <person name="Aoyama T."/>
            <person name="Ambrose B.A."/>
            <person name="Ashton N.W."/>
            <person name="Axtell M.J."/>
            <person name="Barker E."/>
            <person name="Barker M.S."/>
            <person name="Bennetzen J.L."/>
            <person name="Bonawitz N.D."/>
            <person name="Chapple C."/>
            <person name="Cheng C."/>
            <person name="Correa L.G."/>
            <person name="Dacre M."/>
            <person name="DeBarry J."/>
            <person name="Dreyer I."/>
            <person name="Elias M."/>
            <person name="Engstrom E.M."/>
            <person name="Estelle M."/>
            <person name="Feng L."/>
            <person name="Finet C."/>
            <person name="Floyd S.K."/>
            <person name="Frommer W.B."/>
            <person name="Fujita T."/>
            <person name="Gramzow L."/>
            <person name="Gutensohn M."/>
            <person name="Harholt J."/>
            <person name="Hattori M."/>
            <person name="Heyl A."/>
            <person name="Hirai T."/>
            <person name="Hiwatashi Y."/>
            <person name="Ishikawa M."/>
            <person name="Iwata M."/>
            <person name="Karol K.G."/>
            <person name="Koehler B."/>
            <person name="Kolukisaoglu U."/>
            <person name="Kubo M."/>
            <person name="Kurata T."/>
            <person name="Lalonde S."/>
            <person name="Li K."/>
            <person name="Li Y."/>
            <person name="Litt A."/>
            <person name="Lyons E."/>
            <person name="Manning G."/>
            <person name="Maruyama T."/>
            <person name="Michael T.P."/>
            <person name="Mikami K."/>
            <person name="Miyazaki S."/>
            <person name="Morinaga S."/>
            <person name="Murata T."/>
            <person name="Mueller-Roeber B."/>
            <person name="Nelson D.R."/>
            <person name="Obara M."/>
            <person name="Oguri Y."/>
            <person name="Olmstead R.G."/>
            <person name="Onodera N."/>
            <person name="Petersen B.L."/>
            <person name="Pils B."/>
            <person name="Prigge M."/>
            <person name="Rensing S.A."/>
            <person name="Riano-Pachon D.M."/>
            <person name="Roberts A.W."/>
            <person name="Sato Y."/>
            <person name="Scheller H.V."/>
            <person name="Schulz B."/>
            <person name="Schulz C."/>
            <person name="Shakirov E.V."/>
            <person name="Shibagaki N."/>
            <person name="Shinohara N."/>
            <person name="Shippen D.E."/>
            <person name="Soerensen I."/>
            <person name="Sotooka R."/>
            <person name="Sugimoto N."/>
            <person name="Sugita M."/>
            <person name="Sumikawa N."/>
            <person name="Tanurdzic M."/>
            <person name="Theissen G."/>
            <person name="Ulvskov P."/>
            <person name="Wakazuki S."/>
            <person name="Weng J.K."/>
            <person name="Willats W.W."/>
            <person name="Wipf D."/>
            <person name="Wolf P.G."/>
            <person name="Yang L."/>
            <person name="Zimmer A.D."/>
            <person name="Zhu Q."/>
            <person name="Mitros T."/>
            <person name="Hellsten U."/>
            <person name="Loque D."/>
            <person name="Otillar R."/>
            <person name="Salamov A."/>
            <person name="Schmutz J."/>
            <person name="Shapiro H."/>
            <person name="Lindquist E."/>
            <person name="Lucas S."/>
            <person name="Rokhsar D."/>
            <person name="Grigoriev I.V."/>
        </authorList>
    </citation>
    <scope>NUCLEOTIDE SEQUENCE [LARGE SCALE GENOMIC DNA]</scope>
</reference>
<dbReference type="CDD" id="cd17954">
    <property type="entry name" value="DEADc_DDX47"/>
    <property type="match status" value="1"/>
</dbReference>
<gene>
    <name evidence="15" type="ORF">SELMODRAFT_448879</name>
</gene>
<evidence type="ECO:0008006" key="17">
    <source>
        <dbReference type="Google" id="ProtNLM"/>
    </source>
</evidence>